<keyword evidence="4" id="KW-0812">Transmembrane</keyword>
<dbReference type="Proteomes" id="UP000317155">
    <property type="component" value="Unassembled WGS sequence"/>
</dbReference>
<dbReference type="NCBIfam" id="TIGR03426">
    <property type="entry name" value="shape_MreD"/>
    <property type="match status" value="1"/>
</dbReference>
<evidence type="ECO:0000256" key="3">
    <source>
        <dbReference type="ARBA" id="ARBA00022475"/>
    </source>
</evidence>
<evidence type="ECO:0000256" key="5">
    <source>
        <dbReference type="ARBA" id="ARBA00022960"/>
    </source>
</evidence>
<keyword evidence="3" id="KW-1003">Cell membrane</keyword>
<gene>
    <name evidence="8" type="primary">mreD</name>
    <name evidence="8" type="ORF">FL622_11885</name>
</gene>
<comment type="caution">
    <text evidence="8">The sequence shown here is derived from an EMBL/GenBank/DDBJ whole genome shotgun (WGS) entry which is preliminary data.</text>
</comment>
<accession>A0A550JB79</accession>
<reference evidence="8 9" key="1">
    <citation type="submission" date="2019-07" db="EMBL/GenBank/DDBJ databases">
        <title>Insights of Desulfuromonas acetexigens electromicrobiology.</title>
        <authorList>
            <person name="Katuri K."/>
            <person name="Sapireddy V."/>
            <person name="Shaw D.R."/>
            <person name="Saikaly P."/>
        </authorList>
    </citation>
    <scope>NUCLEOTIDE SEQUENCE [LARGE SCALE GENOMIC DNA]</scope>
    <source>
        <strain evidence="8 9">2873</strain>
    </source>
</reference>
<evidence type="ECO:0000256" key="7">
    <source>
        <dbReference type="ARBA" id="ARBA00023136"/>
    </source>
</evidence>
<keyword evidence="7" id="KW-0472">Membrane</keyword>
<evidence type="ECO:0000256" key="6">
    <source>
        <dbReference type="ARBA" id="ARBA00022989"/>
    </source>
</evidence>
<dbReference type="Pfam" id="PF04093">
    <property type="entry name" value="MreD"/>
    <property type="match status" value="1"/>
</dbReference>
<keyword evidence="9" id="KW-1185">Reference proteome</keyword>
<comment type="subcellular location">
    <subcellularLocation>
        <location evidence="1">Cell membrane</location>
        <topology evidence="1">Multi-pass membrane protein</topology>
    </subcellularLocation>
</comment>
<dbReference type="InterPro" id="IPR007227">
    <property type="entry name" value="Cell_shape_determining_MreD"/>
</dbReference>
<evidence type="ECO:0000313" key="9">
    <source>
        <dbReference type="Proteomes" id="UP000317155"/>
    </source>
</evidence>
<sequence length="178" mass="19730">MGGESVKRGAGFFLLSLLLLFLQVAVLPRLLPDHLKPDLLLLVVAYLGLTQNWLRGGLCSWYLGSLEDVFAGSDFGLFGITFLLIFLLVKTGAGRFNTENPLLLLLLAFFATMVKGILLSVLLLLFADAGRQWPLLLHIILPEAVLNTFFALLFLCCLPRRHGEGRSRRQSLSRGFSL</sequence>
<evidence type="ECO:0000256" key="4">
    <source>
        <dbReference type="ARBA" id="ARBA00022692"/>
    </source>
</evidence>
<organism evidence="8 9">
    <name type="scientific">Trichloromonas acetexigens</name>
    <dbReference type="NCBI Taxonomy" id="38815"/>
    <lineage>
        <taxon>Bacteria</taxon>
        <taxon>Pseudomonadati</taxon>
        <taxon>Thermodesulfobacteriota</taxon>
        <taxon>Desulfuromonadia</taxon>
        <taxon>Desulfuromonadales</taxon>
        <taxon>Trichloromonadaceae</taxon>
        <taxon>Trichloromonas</taxon>
    </lineage>
</organism>
<evidence type="ECO:0000313" key="8">
    <source>
        <dbReference type="EMBL" id="TRO80322.1"/>
    </source>
</evidence>
<protein>
    <submittedName>
        <fullName evidence="8">Rod shape-determining protein MreD</fullName>
    </submittedName>
</protein>
<evidence type="ECO:0000256" key="1">
    <source>
        <dbReference type="ARBA" id="ARBA00004651"/>
    </source>
</evidence>
<keyword evidence="5" id="KW-0133">Cell shape</keyword>
<dbReference type="GO" id="GO:0008360">
    <property type="term" value="P:regulation of cell shape"/>
    <property type="evidence" value="ECO:0007669"/>
    <property type="project" value="UniProtKB-KW"/>
</dbReference>
<dbReference type="GO" id="GO:0005886">
    <property type="term" value="C:plasma membrane"/>
    <property type="evidence" value="ECO:0007669"/>
    <property type="project" value="UniProtKB-SubCell"/>
</dbReference>
<comment type="similarity">
    <text evidence="2">Belongs to the MreD family.</text>
</comment>
<name>A0A550JB79_9BACT</name>
<proteinExistence type="inferred from homology"/>
<dbReference type="AlphaFoldDB" id="A0A550JB79"/>
<keyword evidence="6" id="KW-1133">Transmembrane helix</keyword>
<dbReference type="EMBL" id="VJVV01000008">
    <property type="protein sequence ID" value="TRO80322.1"/>
    <property type="molecule type" value="Genomic_DNA"/>
</dbReference>
<evidence type="ECO:0000256" key="2">
    <source>
        <dbReference type="ARBA" id="ARBA00007776"/>
    </source>
</evidence>